<accession>A0ABD3BK19</accession>
<dbReference type="PANTHER" id="PTHR22835">
    <property type="entry name" value="ZINC FINGER FYVE DOMAIN CONTAINING PROTEIN"/>
    <property type="match status" value="1"/>
</dbReference>
<comment type="similarity">
    <text evidence="1">Belongs to the 'GDSL' lipolytic enzyme family.</text>
</comment>
<keyword evidence="7" id="KW-1185">Reference proteome</keyword>
<dbReference type="GO" id="GO:0016787">
    <property type="term" value="F:hydrolase activity"/>
    <property type="evidence" value="ECO:0007669"/>
    <property type="project" value="UniProtKB-KW"/>
</dbReference>
<keyword evidence="4" id="KW-0325">Glycoprotein</keyword>
<evidence type="ECO:0000256" key="5">
    <source>
        <dbReference type="SAM" id="SignalP"/>
    </source>
</evidence>
<proteinExistence type="inferred from homology"/>
<dbReference type="AlphaFoldDB" id="A0ABD3BK19"/>
<keyword evidence="3" id="KW-0378">Hydrolase</keyword>
<gene>
    <name evidence="6" type="ORF">CASFOL_037865</name>
</gene>
<dbReference type="EMBL" id="JAVIJP010000081">
    <property type="protein sequence ID" value="KAL3617544.1"/>
    <property type="molecule type" value="Genomic_DNA"/>
</dbReference>
<comment type="caution">
    <text evidence="6">The sequence shown here is derived from an EMBL/GenBank/DDBJ whole genome shotgun (WGS) entry which is preliminary data.</text>
</comment>
<evidence type="ECO:0000256" key="1">
    <source>
        <dbReference type="ARBA" id="ARBA00008668"/>
    </source>
</evidence>
<dbReference type="Pfam" id="PF00657">
    <property type="entry name" value="Lipase_GDSL"/>
    <property type="match status" value="1"/>
</dbReference>
<dbReference type="CDD" id="cd01837">
    <property type="entry name" value="SGNH_plant_lipase_like"/>
    <property type="match status" value="1"/>
</dbReference>
<reference evidence="7" key="1">
    <citation type="journal article" date="2024" name="IScience">
        <title>Strigolactones Initiate the Formation of Haustorium-like Structures in Castilleja.</title>
        <authorList>
            <person name="Buerger M."/>
            <person name="Peterson D."/>
            <person name="Chory J."/>
        </authorList>
    </citation>
    <scope>NUCLEOTIDE SEQUENCE [LARGE SCALE GENOMIC DNA]</scope>
</reference>
<dbReference type="InterPro" id="IPR036514">
    <property type="entry name" value="SGNH_hydro_sf"/>
</dbReference>
<dbReference type="Gene3D" id="3.40.50.1110">
    <property type="entry name" value="SGNH hydrolase"/>
    <property type="match status" value="1"/>
</dbReference>
<dbReference type="PANTHER" id="PTHR22835:SF557">
    <property type="entry name" value="LIPASE_HYDROLASE FAMILY PROTEIN, PUTATIVE, EXPRESSED-RELATED"/>
    <property type="match status" value="1"/>
</dbReference>
<feature type="chain" id="PRO_5044869666" evidence="5">
    <location>
        <begin position="21"/>
        <end position="390"/>
    </location>
</feature>
<dbReference type="InterPro" id="IPR035669">
    <property type="entry name" value="SGNH_plant_lipase-like"/>
</dbReference>
<name>A0ABD3BK19_9LAMI</name>
<evidence type="ECO:0000256" key="4">
    <source>
        <dbReference type="ARBA" id="ARBA00023180"/>
    </source>
</evidence>
<evidence type="ECO:0000313" key="7">
    <source>
        <dbReference type="Proteomes" id="UP001632038"/>
    </source>
</evidence>
<evidence type="ECO:0000256" key="2">
    <source>
        <dbReference type="ARBA" id="ARBA00022729"/>
    </source>
</evidence>
<feature type="signal peptide" evidence="5">
    <location>
        <begin position="1"/>
        <end position="20"/>
    </location>
</feature>
<organism evidence="6 7">
    <name type="scientific">Castilleja foliolosa</name>
    <dbReference type="NCBI Taxonomy" id="1961234"/>
    <lineage>
        <taxon>Eukaryota</taxon>
        <taxon>Viridiplantae</taxon>
        <taxon>Streptophyta</taxon>
        <taxon>Embryophyta</taxon>
        <taxon>Tracheophyta</taxon>
        <taxon>Spermatophyta</taxon>
        <taxon>Magnoliopsida</taxon>
        <taxon>eudicotyledons</taxon>
        <taxon>Gunneridae</taxon>
        <taxon>Pentapetalae</taxon>
        <taxon>asterids</taxon>
        <taxon>lamiids</taxon>
        <taxon>Lamiales</taxon>
        <taxon>Orobanchaceae</taxon>
        <taxon>Pedicularideae</taxon>
        <taxon>Castillejinae</taxon>
        <taxon>Castilleja</taxon>
    </lineage>
</organism>
<dbReference type="Proteomes" id="UP001632038">
    <property type="component" value="Unassembled WGS sequence"/>
</dbReference>
<sequence>MASTIISLVLVLVLILLSMASPSLSSTAPSPFKKLYAFGDSFTDTGNTMTSTGPVAFNYVSNPPYGITFFHHPTNRYSDGRIVVDFVAEALSLPYLPPYRNPKADWSHGLSFAVGGGTAIRQGFFLKNNITFNIVRQSSLQAQLVWFNKILEKKGCKDAKTTPSECKAILGDALIWLGEIGANDYTCSLGSSLSSDIIRDLAINSVAGFLQIIEKELSRRALINKGAKYIVVQGLPPTGCAPYSFALSSPDDRDEMGCVSSMNRVASAHNSALQAKLTTIRAQNPKSVILYADYYNSLLTLLQNPTKYGFKQAYKACCGYGGGPYNFDLFNPCGTAASTSCVDPGEYVNWDGAHFTEAAYKVITESFVKGKFCRPSFDYLLMRKKHEIMG</sequence>
<keyword evidence="2 5" id="KW-0732">Signal</keyword>
<dbReference type="InterPro" id="IPR001087">
    <property type="entry name" value="GDSL"/>
</dbReference>
<evidence type="ECO:0000256" key="3">
    <source>
        <dbReference type="ARBA" id="ARBA00022801"/>
    </source>
</evidence>
<evidence type="ECO:0000313" key="6">
    <source>
        <dbReference type="EMBL" id="KAL3617544.1"/>
    </source>
</evidence>
<protein>
    <submittedName>
        <fullName evidence="6">Uncharacterized protein</fullName>
    </submittedName>
</protein>